<organism evidence="2">
    <name type="scientific">Siphoviridae sp. ctPxx43</name>
    <dbReference type="NCBI Taxonomy" id="2825489"/>
    <lineage>
        <taxon>Viruses</taxon>
        <taxon>Duplodnaviria</taxon>
        <taxon>Heunggongvirae</taxon>
        <taxon>Uroviricota</taxon>
        <taxon>Caudoviricetes</taxon>
    </lineage>
</organism>
<keyword evidence="2" id="KW-0547">Nucleotide-binding</keyword>
<evidence type="ECO:0000259" key="1">
    <source>
        <dbReference type="SMART" id="SM00974"/>
    </source>
</evidence>
<dbReference type="Pfam" id="PF13455">
    <property type="entry name" value="MUG113"/>
    <property type="match status" value="1"/>
</dbReference>
<feature type="domain" description="Bacteriophage T5 Orf172 DNA-binding" evidence="1">
    <location>
        <begin position="275"/>
        <end position="369"/>
    </location>
</feature>
<sequence length="390" mass="44161">MKSKREKFEEILQSDEFGLLSKPQKKAVQKKRTALEQDFEPILSFYNQNGRLPSKTGGLLEKKLAFRLEALRKNPEASIKLQQVDSPGLLINHKDEVLGIDDPSGLLAANEDVEAITTLRHVTSTGRLDPDYIARRTQCVEFDSKYRLLFDAVSEEISEGKRHITPFKPIDLEAGRFFILQGMLTYLERDASIDQAFDFNSGNKIRRDGRTHCIFNNGTESDLLYRSLTKALEKEGFSVSDSVYGTDTDSTILPEDNQKGFIYVLKSRSADPKIHAIPNLYKIGFSSGEVTDRIRNAVNEPTYLMSEVIIVEQARCYNMSVRGLEDTIHKIFGEANVDITIKDRDGNTHHPKEWFSVPLNVIEQAITLIVAGKAEDIHYNPDLKLLIHND</sequence>
<keyword evidence="2" id="KW-0067">ATP-binding</keyword>
<dbReference type="EMBL" id="BK015396">
    <property type="protein sequence ID" value="DAE04847.1"/>
    <property type="molecule type" value="Genomic_DNA"/>
</dbReference>
<protein>
    <submittedName>
        <fullName evidence="2">Helicase</fullName>
    </submittedName>
</protein>
<evidence type="ECO:0000313" key="2">
    <source>
        <dbReference type="EMBL" id="DAE04847.1"/>
    </source>
</evidence>
<accession>A0A8S5PCE1</accession>
<keyword evidence="2" id="KW-0347">Helicase</keyword>
<proteinExistence type="predicted"/>
<dbReference type="InterPro" id="IPR018306">
    <property type="entry name" value="Phage_T5_Orf172_DNA-bd"/>
</dbReference>
<keyword evidence="2" id="KW-0378">Hydrolase</keyword>
<name>A0A8S5PCE1_9CAUD</name>
<dbReference type="GO" id="GO:0004386">
    <property type="term" value="F:helicase activity"/>
    <property type="evidence" value="ECO:0007669"/>
    <property type="project" value="UniProtKB-KW"/>
</dbReference>
<reference evidence="2" key="1">
    <citation type="journal article" date="2021" name="Proc. Natl. Acad. Sci. U.S.A.">
        <title>A Catalog of Tens of Thousands of Viruses from Human Metagenomes Reveals Hidden Associations with Chronic Diseases.</title>
        <authorList>
            <person name="Tisza M.J."/>
            <person name="Buck C.B."/>
        </authorList>
    </citation>
    <scope>NUCLEOTIDE SEQUENCE</scope>
    <source>
        <strain evidence="2">CtPxx43</strain>
    </source>
</reference>
<dbReference type="SMART" id="SM00974">
    <property type="entry name" value="T5orf172"/>
    <property type="match status" value="1"/>
</dbReference>